<dbReference type="AlphaFoldDB" id="A0A550I960"/>
<evidence type="ECO:0000256" key="1">
    <source>
        <dbReference type="SAM" id="SignalP"/>
    </source>
</evidence>
<reference evidence="2 3" key="1">
    <citation type="submission" date="2019-06" db="EMBL/GenBank/DDBJ databases">
        <title>Gramella sabulilitoris sp. nov., isolated from a marine sand.</title>
        <authorList>
            <person name="Yoon J.-H."/>
        </authorList>
    </citation>
    <scope>NUCLEOTIDE SEQUENCE [LARGE SCALE GENOMIC DNA]</scope>
    <source>
        <strain evidence="2 3">HSMS-1</strain>
    </source>
</reference>
<feature type="signal peptide" evidence="1">
    <location>
        <begin position="1"/>
        <end position="27"/>
    </location>
</feature>
<feature type="chain" id="PRO_5021855307" description="DUF5602 domain-containing protein" evidence="1">
    <location>
        <begin position="28"/>
        <end position="273"/>
    </location>
</feature>
<dbReference type="OrthoDB" id="2867208at2"/>
<keyword evidence="1" id="KW-0732">Signal</keyword>
<organism evidence="2 3">
    <name type="scientific">Christiangramia sabulilitoris</name>
    <dbReference type="NCBI Taxonomy" id="2583991"/>
    <lineage>
        <taxon>Bacteria</taxon>
        <taxon>Pseudomonadati</taxon>
        <taxon>Bacteroidota</taxon>
        <taxon>Flavobacteriia</taxon>
        <taxon>Flavobacteriales</taxon>
        <taxon>Flavobacteriaceae</taxon>
        <taxon>Christiangramia</taxon>
    </lineage>
</organism>
<dbReference type="CDD" id="cd11669">
    <property type="entry name" value="TTHB210-like"/>
    <property type="match status" value="1"/>
</dbReference>
<evidence type="ECO:0008006" key="4">
    <source>
        <dbReference type="Google" id="ProtNLM"/>
    </source>
</evidence>
<keyword evidence="3" id="KW-1185">Reference proteome</keyword>
<dbReference type="RefSeq" id="WP_143410278.1">
    <property type="nucleotide sequence ID" value="NZ_VHSF01000001.1"/>
</dbReference>
<name>A0A550I960_9FLAO</name>
<evidence type="ECO:0000313" key="3">
    <source>
        <dbReference type="Proteomes" id="UP000315131"/>
    </source>
</evidence>
<protein>
    <recommendedName>
        <fullName evidence="4">DUF5602 domain-containing protein</fullName>
    </recommendedName>
</protein>
<gene>
    <name evidence="2" type="ORF">FGM01_06360</name>
</gene>
<sequence>MLRKKYFHVALQIIFCYCLLINLTSCAPDERASTDADLLKLDLKTANASGEKVNHYYGTTRPFGKGVVRSVVTLDSEDNPVAMGVIFSEKALLHPGTEDVNITLDLHPKARGMVVDHIDFGYHPHGHAGPGFMKEHFDFHFYWITEEEKLSIPFIIDNGPAADLPPAQYWPEGYVYDPVTVPQMGRHWITEEQAASEEFDETFIYGSYNSEFTFYEPMITMEYLTAGNFESSYPITSLEGYAIPGYYANSYEIKFDPVKKQYSIMLTNMTWKE</sequence>
<dbReference type="Proteomes" id="UP000315131">
    <property type="component" value="Unassembled WGS sequence"/>
</dbReference>
<proteinExistence type="predicted"/>
<dbReference type="EMBL" id="VHSF01000001">
    <property type="protein sequence ID" value="TRO67504.1"/>
    <property type="molecule type" value="Genomic_DNA"/>
</dbReference>
<evidence type="ECO:0000313" key="2">
    <source>
        <dbReference type="EMBL" id="TRO67504.1"/>
    </source>
</evidence>
<dbReference type="InterPro" id="IPR033786">
    <property type="entry name" value="TTHB210-like"/>
</dbReference>
<accession>A0A550I960</accession>
<comment type="caution">
    <text evidence="2">The sequence shown here is derived from an EMBL/GenBank/DDBJ whole genome shotgun (WGS) entry which is preliminary data.</text>
</comment>